<dbReference type="PROSITE" id="PS51686">
    <property type="entry name" value="SAM_MT_RSMB_NOP"/>
    <property type="match status" value="1"/>
</dbReference>
<keyword evidence="2 6" id="KW-0808">Transferase</keyword>
<dbReference type="SUPFAM" id="SSF48013">
    <property type="entry name" value="NusB-like"/>
    <property type="match status" value="1"/>
</dbReference>
<keyword evidence="1 6" id="KW-0489">Methyltransferase</keyword>
<evidence type="ECO:0000256" key="4">
    <source>
        <dbReference type="ARBA" id="ARBA00022884"/>
    </source>
</evidence>
<dbReference type="EMBL" id="VSSQ01004183">
    <property type="protein sequence ID" value="MPM24084.1"/>
    <property type="molecule type" value="Genomic_DNA"/>
</dbReference>
<dbReference type="PRINTS" id="PR02008">
    <property type="entry name" value="RCMTFAMILY"/>
</dbReference>
<gene>
    <name evidence="6" type="ORF">SDC9_70565</name>
</gene>
<accession>A0A644YD66</accession>
<proteinExistence type="predicted"/>
<dbReference type="Gene3D" id="3.40.50.150">
    <property type="entry name" value="Vaccinia Virus protein VP39"/>
    <property type="match status" value="1"/>
</dbReference>
<dbReference type="GO" id="GO:0008173">
    <property type="term" value="F:RNA methyltransferase activity"/>
    <property type="evidence" value="ECO:0007669"/>
    <property type="project" value="InterPro"/>
</dbReference>
<evidence type="ECO:0000256" key="2">
    <source>
        <dbReference type="ARBA" id="ARBA00022679"/>
    </source>
</evidence>
<dbReference type="AlphaFoldDB" id="A0A644YD66"/>
<keyword evidence="3" id="KW-0949">S-adenosyl-L-methionine</keyword>
<dbReference type="InterPro" id="IPR001678">
    <property type="entry name" value="MeTrfase_RsmB-F_NOP2_dom"/>
</dbReference>
<dbReference type="Pfam" id="PF01189">
    <property type="entry name" value="Methyltr_RsmB-F"/>
    <property type="match status" value="1"/>
</dbReference>
<dbReference type="InterPro" id="IPR029063">
    <property type="entry name" value="SAM-dependent_MTases_sf"/>
</dbReference>
<dbReference type="EC" id="2.1.1.-" evidence="6"/>
<dbReference type="InterPro" id="IPR035926">
    <property type="entry name" value="NusB-like_sf"/>
</dbReference>
<protein>
    <submittedName>
        <fullName evidence="6">Putative methyltransferase</fullName>
        <ecNumber evidence="6">2.1.1.-</ecNumber>
    </submittedName>
</protein>
<dbReference type="PANTHER" id="PTHR22807:SF53">
    <property type="entry name" value="RIBOSOMAL RNA SMALL SUBUNIT METHYLTRANSFERASE B-RELATED"/>
    <property type="match status" value="1"/>
</dbReference>
<name>A0A644YD66_9ZZZZ</name>
<dbReference type="GO" id="GO:0001510">
    <property type="term" value="P:RNA methylation"/>
    <property type="evidence" value="ECO:0007669"/>
    <property type="project" value="InterPro"/>
</dbReference>
<sequence>MQLVREAGKPALAGFVNAVLRRIDREREQLPALPKEPLKRLSIQYSYPEWIVAEWLNSYGETETEALLSRPIAKIEVRAQSPFSTAELVNALPVESTVNQLDENSVALEKGFDFASDPLFAEGKYTVMSQGAMLVCRALGNVHGKRVLDACAAPGGKSAYLASLFDNEIQLTCFELHEHRRELLEKTLARLHVSAEIAQKDASAFDPAFENAFGAVLVDAPCSGLGLLGDKPDIRYSKSDLDIGSLVSLQKSILSTCQRYVAPGGILVYATCTISRRENEEIVEWFLNEHFDYSLERMPLSLENDGMLQLLPQRHGTDGFFVARMRKCI</sequence>
<dbReference type="SUPFAM" id="SSF53335">
    <property type="entry name" value="S-adenosyl-L-methionine-dependent methyltransferases"/>
    <property type="match status" value="1"/>
</dbReference>
<dbReference type="GO" id="GO:0003723">
    <property type="term" value="F:RNA binding"/>
    <property type="evidence" value="ECO:0007669"/>
    <property type="project" value="UniProtKB-KW"/>
</dbReference>
<feature type="domain" description="SAM-dependent MTase RsmB/NOP-type" evidence="5">
    <location>
        <begin position="56"/>
        <end position="328"/>
    </location>
</feature>
<dbReference type="PANTHER" id="PTHR22807">
    <property type="entry name" value="NOP2 YEAST -RELATED NOL1/NOP2/FMU SUN DOMAIN-CONTAINING"/>
    <property type="match status" value="1"/>
</dbReference>
<evidence type="ECO:0000256" key="1">
    <source>
        <dbReference type="ARBA" id="ARBA00022603"/>
    </source>
</evidence>
<comment type="caution">
    <text evidence="6">The sequence shown here is derived from an EMBL/GenBank/DDBJ whole genome shotgun (WGS) entry which is preliminary data.</text>
</comment>
<keyword evidence="4" id="KW-0694">RNA-binding</keyword>
<organism evidence="6">
    <name type="scientific">bioreactor metagenome</name>
    <dbReference type="NCBI Taxonomy" id="1076179"/>
    <lineage>
        <taxon>unclassified sequences</taxon>
        <taxon>metagenomes</taxon>
        <taxon>ecological metagenomes</taxon>
    </lineage>
</organism>
<dbReference type="CDD" id="cd02440">
    <property type="entry name" value="AdoMet_MTases"/>
    <property type="match status" value="1"/>
</dbReference>
<evidence type="ECO:0000256" key="3">
    <source>
        <dbReference type="ARBA" id="ARBA00022691"/>
    </source>
</evidence>
<evidence type="ECO:0000259" key="5">
    <source>
        <dbReference type="PROSITE" id="PS51686"/>
    </source>
</evidence>
<dbReference type="InterPro" id="IPR023267">
    <property type="entry name" value="RCMT"/>
</dbReference>
<reference evidence="6" key="1">
    <citation type="submission" date="2019-08" db="EMBL/GenBank/DDBJ databases">
        <authorList>
            <person name="Kucharzyk K."/>
            <person name="Murdoch R.W."/>
            <person name="Higgins S."/>
            <person name="Loffler F."/>
        </authorList>
    </citation>
    <scope>NUCLEOTIDE SEQUENCE</scope>
</reference>
<evidence type="ECO:0000313" key="6">
    <source>
        <dbReference type="EMBL" id="MPM24084.1"/>
    </source>
</evidence>
<dbReference type="InterPro" id="IPR049560">
    <property type="entry name" value="MeTrfase_RsmB-F_NOP2_cat"/>
</dbReference>